<protein>
    <submittedName>
        <fullName evidence="1">Uncharacterized protein</fullName>
    </submittedName>
</protein>
<organism evidence="1">
    <name type="scientific">Anguilla anguilla</name>
    <name type="common">European freshwater eel</name>
    <name type="synonym">Muraena anguilla</name>
    <dbReference type="NCBI Taxonomy" id="7936"/>
    <lineage>
        <taxon>Eukaryota</taxon>
        <taxon>Metazoa</taxon>
        <taxon>Chordata</taxon>
        <taxon>Craniata</taxon>
        <taxon>Vertebrata</taxon>
        <taxon>Euteleostomi</taxon>
        <taxon>Actinopterygii</taxon>
        <taxon>Neopterygii</taxon>
        <taxon>Teleostei</taxon>
        <taxon>Anguilliformes</taxon>
        <taxon>Anguillidae</taxon>
        <taxon>Anguilla</taxon>
    </lineage>
</organism>
<reference evidence="1" key="2">
    <citation type="journal article" date="2015" name="Fish Shellfish Immunol.">
        <title>Early steps in the European eel (Anguilla anguilla)-Vibrio vulnificus interaction in the gills: Role of the RtxA13 toxin.</title>
        <authorList>
            <person name="Callol A."/>
            <person name="Pajuelo D."/>
            <person name="Ebbesson L."/>
            <person name="Teles M."/>
            <person name="MacKenzie S."/>
            <person name="Amaro C."/>
        </authorList>
    </citation>
    <scope>NUCLEOTIDE SEQUENCE</scope>
</reference>
<accession>A0A0E9U9X6</accession>
<dbReference type="AlphaFoldDB" id="A0A0E9U9X6"/>
<proteinExistence type="predicted"/>
<dbReference type="EMBL" id="GBXM01046839">
    <property type="protein sequence ID" value="JAH61738.1"/>
    <property type="molecule type" value="Transcribed_RNA"/>
</dbReference>
<reference evidence="1" key="1">
    <citation type="submission" date="2014-11" db="EMBL/GenBank/DDBJ databases">
        <authorList>
            <person name="Amaro Gonzalez C."/>
        </authorList>
    </citation>
    <scope>NUCLEOTIDE SEQUENCE</scope>
</reference>
<sequence>MSQHMYCKYKIDLLNKLSETFNHRE</sequence>
<name>A0A0E9U9X6_ANGAN</name>
<evidence type="ECO:0000313" key="1">
    <source>
        <dbReference type="EMBL" id="JAH61738.1"/>
    </source>
</evidence>